<organism evidence="5 6">
    <name type="scientific">Aurantiacibacter xanthus</name>
    <dbReference type="NCBI Taxonomy" id="1784712"/>
    <lineage>
        <taxon>Bacteria</taxon>
        <taxon>Pseudomonadati</taxon>
        <taxon>Pseudomonadota</taxon>
        <taxon>Alphaproteobacteria</taxon>
        <taxon>Sphingomonadales</taxon>
        <taxon>Erythrobacteraceae</taxon>
        <taxon>Aurantiacibacter</taxon>
    </lineage>
</organism>
<sequence length="779" mass="84918">MGGAVMRFTRRQSLIGASAAALLGPTLARAAGAAPTLNLQSAPLAAVRLSPSIYADAQVANRAYLASLDPERFLHNFYLSAGLPAPKPVYGGWEAQGIAGHSLGHWLSAVSIEVANGNDAGLVGQLDHCLAEMARIQAAHGDGYCGGTTVERDGKVVDGKIVFEELRRGEIASTGFDLNGGWVPLYTWHKIHAGLIDAHRLARNPRALPVMLGVAGYLAGVLEGLSDEQLQQIMRTEFGGLNDSYAETYALTGEKRWLDLAKRLYHRAVLDPLVAGEDRLAGLHANTQIPKVIGLARIHELDGSAEGAEAARFFHQTVTQRHSYVIGGNSEHEHFGLPDQRAHRISEATCEACNSYNMLKLTRHLYAWQGDASLFDFYERVHLNHIMAHQRPRDGSFVYFMPLSSGARRYYSEPDNSFWCCVGTGMESHAKHMDSIYWADGQTLYVNLYIPSQLDWDAQGIALDLQTRMPDEGQARLTVRRAPRGPRRIALRIPAWSKGASLALNGKPVAVEQEKGYAVITRRWREGDTVELVMPMALTSEAVPDDPSLVAFLHGPRVLAADLGPDDQPFARAAPALLSEGGTATDLLRPAGEPGHFTVPDALGGTLAMAPFFAQYDRRTAVYFPTFTAGQWAQERGAYLAAQDHARELARRTVDRFQLGEMQPERDHRFVPGKSEVVNWNGRAARRIAAGDTVRFALARRPGAGVLQVIVFGAEAAERFSLTVDGEPVTPRPVQGEGFLPVEFALPDAGEQGRDEAEVTLTTNKDGALVYEAIMLTAD</sequence>
<dbReference type="Pfam" id="PF20736">
    <property type="entry name" value="Glyco_hydro127M"/>
    <property type="match status" value="1"/>
</dbReference>
<feature type="chain" id="PRO_5017405802" evidence="1">
    <location>
        <begin position="31"/>
        <end position="779"/>
    </location>
</feature>
<dbReference type="GO" id="GO:0016787">
    <property type="term" value="F:hydrolase activity"/>
    <property type="evidence" value="ECO:0007669"/>
    <property type="project" value="UniProtKB-KW"/>
</dbReference>
<dbReference type="Proteomes" id="UP000265366">
    <property type="component" value="Unassembled WGS sequence"/>
</dbReference>
<name>A0A3A1P0N4_9SPHN</name>
<dbReference type="PANTHER" id="PTHR31151">
    <property type="entry name" value="PROLINE-TRNA LIGASE (DUF1680)"/>
    <property type="match status" value="1"/>
</dbReference>
<dbReference type="OrthoDB" id="9757939at2"/>
<feature type="signal peptide" evidence="1">
    <location>
        <begin position="1"/>
        <end position="30"/>
    </location>
</feature>
<protein>
    <submittedName>
        <fullName evidence="5">Glycoside hydrolase family 127 protein</fullName>
    </submittedName>
</protein>
<reference evidence="5 6" key="1">
    <citation type="submission" date="2018-08" db="EMBL/GenBank/DDBJ databases">
        <title>Erythrobacter zhengii sp.nov., a bacterium isolated from deep-sea sediment.</title>
        <authorList>
            <person name="Fang C."/>
            <person name="Wu Y.-H."/>
            <person name="Sun C."/>
            <person name="Wang H."/>
            <person name="Cheng H."/>
            <person name="Meng F.-X."/>
            <person name="Wang C.-S."/>
            <person name="Xu X.-W."/>
        </authorList>
    </citation>
    <scope>NUCLEOTIDE SEQUENCE [LARGE SCALE GENOMIC DNA]</scope>
    <source>
        <strain evidence="5 6">CCTCC AB 2015396</strain>
    </source>
</reference>
<keyword evidence="1" id="KW-0732">Signal</keyword>
<dbReference type="InterPro" id="IPR049046">
    <property type="entry name" value="Beta-AFase-like_GH127_middle"/>
</dbReference>
<evidence type="ECO:0000259" key="3">
    <source>
        <dbReference type="Pfam" id="PF20620"/>
    </source>
</evidence>
<dbReference type="Pfam" id="PF20620">
    <property type="entry name" value="DUF6805"/>
    <property type="match status" value="1"/>
</dbReference>
<feature type="domain" description="Glycoside hydrolase GH146 substrate-binding" evidence="3">
    <location>
        <begin position="648"/>
        <end position="765"/>
    </location>
</feature>
<evidence type="ECO:0000313" key="5">
    <source>
        <dbReference type="EMBL" id="RIV82321.1"/>
    </source>
</evidence>
<feature type="domain" description="Non-reducing end beta-L-arabinofuranosidase-like GH127 catalytic" evidence="2">
    <location>
        <begin position="46"/>
        <end position="432"/>
    </location>
</feature>
<gene>
    <name evidence="5" type="ORF">D2V17_15530</name>
</gene>
<dbReference type="SUPFAM" id="SSF48208">
    <property type="entry name" value="Six-hairpin glycosidases"/>
    <property type="match status" value="1"/>
</dbReference>
<dbReference type="InterPro" id="IPR046544">
    <property type="entry name" value="GH146_SB_dom"/>
</dbReference>
<evidence type="ECO:0000313" key="6">
    <source>
        <dbReference type="Proteomes" id="UP000265366"/>
    </source>
</evidence>
<evidence type="ECO:0000256" key="1">
    <source>
        <dbReference type="SAM" id="SignalP"/>
    </source>
</evidence>
<dbReference type="EMBL" id="QXFM01000119">
    <property type="protein sequence ID" value="RIV82321.1"/>
    <property type="molecule type" value="Genomic_DNA"/>
</dbReference>
<comment type="caution">
    <text evidence="5">The sequence shown here is derived from an EMBL/GenBank/DDBJ whole genome shotgun (WGS) entry which is preliminary data.</text>
</comment>
<dbReference type="InterPro" id="IPR012878">
    <property type="entry name" value="Beta-AFase-like_GH127_cat"/>
</dbReference>
<proteinExistence type="predicted"/>
<evidence type="ECO:0000259" key="4">
    <source>
        <dbReference type="Pfam" id="PF20736"/>
    </source>
</evidence>
<evidence type="ECO:0000259" key="2">
    <source>
        <dbReference type="Pfam" id="PF07944"/>
    </source>
</evidence>
<dbReference type="PANTHER" id="PTHR31151:SF0">
    <property type="entry name" value="PROLINE-TRNA LIGASE (DUF1680)"/>
    <property type="match status" value="1"/>
</dbReference>
<dbReference type="Pfam" id="PF07944">
    <property type="entry name" value="Beta-AFase-like_GH127_cat"/>
    <property type="match status" value="1"/>
</dbReference>
<dbReference type="InterPro" id="IPR008928">
    <property type="entry name" value="6-hairpin_glycosidase_sf"/>
</dbReference>
<keyword evidence="6" id="KW-1185">Reference proteome</keyword>
<feature type="domain" description="Non-reducing end beta-L-arabinofuranosidase-like GH127 middle" evidence="4">
    <location>
        <begin position="443"/>
        <end position="536"/>
    </location>
</feature>
<keyword evidence="5" id="KW-0378">Hydrolase</keyword>
<dbReference type="GO" id="GO:0005975">
    <property type="term" value="P:carbohydrate metabolic process"/>
    <property type="evidence" value="ECO:0007669"/>
    <property type="project" value="InterPro"/>
</dbReference>
<accession>A0A3A1P0N4</accession>
<dbReference type="AlphaFoldDB" id="A0A3A1P0N4"/>